<comment type="subcellular location">
    <subcellularLocation>
        <location evidence="1">Cell outer membrane</location>
        <topology evidence="1">Lipid-anchor</topology>
    </subcellularLocation>
</comment>
<keyword evidence="2" id="KW-0732">Signal</keyword>
<dbReference type="NCBIfam" id="NF047847">
    <property type="entry name" value="SS_mature_LptM"/>
    <property type="match status" value="1"/>
</dbReference>
<evidence type="ECO:0008006" key="10">
    <source>
        <dbReference type="Google" id="ProtNLM"/>
    </source>
</evidence>
<keyword evidence="4" id="KW-0564">Palmitate</keyword>
<dbReference type="AlphaFoldDB" id="A0A4U6R8Z3"/>
<protein>
    <recommendedName>
        <fullName evidence="10">Lipoprotein</fullName>
    </recommendedName>
</protein>
<dbReference type="PROSITE" id="PS51257">
    <property type="entry name" value="PROKAR_LIPOPROTEIN"/>
    <property type="match status" value="1"/>
</dbReference>
<evidence type="ECO:0000256" key="3">
    <source>
        <dbReference type="ARBA" id="ARBA00023136"/>
    </source>
</evidence>
<dbReference type="Pfam" id="PF13627">
    <property type="entry name" value="LptM_cons"/>
    <property type="match status" value="1"/>
</dbReference>
<evidence type="ECO:0000256" key="6">
    <source>
        <dbReference type="ARBA" id="ARBA00023288"/>
    </source>
</evidence>
<evidence type="ECO:0000256" key="5">
    <source>
        <dbReference type="ARBA" id="ARBA00023237"/>
    </source>
</evidence>
<evidence type="ECO:0000256" key="4">
    <source>
        <dbReference type="ARBA" id="ARBA00023139"/>
    </source>
</evidence>
<keyword evidence="3" id="KW-0472">Membrane</keyword>
<dbReference type="Proteomes" id="UP000308488">
    <property type="component" value="Unassembled WGS sequence"/>
</dbReference>
<keyword evidence="9" id="KW-1185">Reference proteome</keyword>
<gene>
    <name evidence="8" type="ORF">FDP08_15735</name>
</gene>
<dbReference type="EMBL" id="SZYH01000001">
    <property type="protein sequence ID" value="TKV69452.1"/>
    <property type="molecule type" value="Genomic_DNA"/>
</dbReference>
<feature type="compositionally biased region" description="Polar residues" evidence="7">
    <location>
        <begin position="32"/>
        <end position="44"/>
    </location>
</feature>
<feature type="region of interest" description="Disordered" evidence="7">
    <location>
        <begin position="26"/>
        <end position="55"/>
    </location>
</feature>
<sequence length="55" mass="5876">MKPGQTIIFLLVMAGFVAGCGQKGPLYREVPSDNNTASEQASDSEQSRSDDTGDR</sequence>
<feature type="compositionally biased region" description="Basic and acidic residues" evidence="7">
    <location>
        <begin position="45"/>
        <end position="55"/>
    </location>
</feature>
<evidence type="ECO:0000313" key="8">
    <source>
        <dbReference type="EMBL" id="TKV69452.1"/>
    </source>
</evidence>
<comment type="caution">
    <text evidence="8">The sequence shown here is derived from an EMBL/GenBank/DDBJ whole genome shotgun (WGS) entry which is preliminary data.</text>
</comment>
<organism evidence="8 9">
    <name type="scientific">Marinobacter panjinensis</name>
    <dbReference type="NCBI Taxonomy" id="2576384"/>
    <lineage>
        <taxon>Bacteria</taxon>
        <taxon>Pseudomonadati</taxon>
        <taxon>Pseudomonadota</taxon>
        <taxon>Gammaproteobacteria</taxon>
        <taxon>Pseudomonadales</taxon>
        <taxon>Marinobacteraceae</taxon>
        <taxon>Marinobacter</taxon>
    </lineage>
</organism>
<keyword evidence="6" id="KW-0449">Lipoprotein</keyword>
<evidence type="ECO:0000256" key="7">
    <source>
        <dbReference type="SAM" id="MobiDB-lite"/>
    </source>
</evidence>
<dbReference type="RefSeq" id="WP_137437064.1">
    <property type="nucleotide sequence ID" value="NZ_SZYH01000001.1"/>
</dbReference>
<evidence type="ECO:0000256" key="2">
    <source>
        <dbReference type="ARBA" id="ARBA00022729"/>
    </source>
</evidence>
<reference evidence="8 9" key="1">
    <citation type="submission" date="2019-05" db="EMBL/GenBank/DDBJ databases">
        <title>Marinobacter panjinensis sp. nov., a moderately halophilic bacterium isolated from sea tidal flat environment.</title>
        <authorList>
            <person name="Yang W."/>
            <person name="An M."/>
            <person name="He W."/>
            <person name="Luo X."/>
            <person name="Zhu L."/>
            <person name="Chen G."/>
            <person name="Zhang Y."/>
            <person name="Wang Y."/>
        </authorList>
    </citation>
    <scope>NUCLEOTIDE SEQUENCE [LARGE SCALE GENOMIC DNA]</scope>
    <source>
        <strain evidence="8 9">PJ-16</strain>
    </source>
</reference>
<dbReference type="GO" id="GO:0009279">
    <property type="term" value="C:cell outer membrane"/>
    <property type="evidence" value="ECO:0007669"/>
    <property type="project" value="UniProtKB-SubCell"/>
</dbReference>
<dbReference type="OrthoDB" id="6371254at2"/>
<dbReference type="InterPro" id="IPR032831">
    <property type="entry name" value="LptM_cons"/>
</dbReference>
<evidence type="ECO:0000256" key="1">
    <source>
        <dbReference type="ARBA" id="ARBA00004459"/>
    </source>
</evidence>
<keyword evidence="5" id="KW-0998">Cell outer membrane</keyword>
<proteinExistence type="predicted"/>
<name>A0A4U6R8Z3_9GAMM</name>
<accession>A0A4U6R8Z3</accession>
<evidence type="ECO:0000313" key="9">
    <source>
        <dbReference type="Proteomes" id="UP000308488"/>
    </source>
</evidence>